<organism evidence="1 2">
    <name type="scientific">Leucogyrophana mollusca</name>
    <dbReference type="NCBI Taxonomy" id="85980"/>
    <lineage>
        <taxon>Eukaryota</taxon>
        <taxon>Fungi</taxon>
        <taxon>Dikarya</taxon>
        <taxon>Basidiomycota</taxon>
        <taxon>Agaricomycotina</taxon>
        <taxon>Agaricomycetes</taxon>
        <taxon>Agaricomycetidae</taxon>
        <taxon>Boletales</taxon>
        <taxon>Boletales incertae sedis</taxon>
        <taxon>Leucogyrophana</taxon>
    </lineage>
</organism>
<evidence type="ECO:0000313" key="2">
    <source>
        <dbReference type="Proteomes" id="UP000790709"/>
    </source>
</evidence>
<evidence type="ECO:0000313" key="1">
    <source>
        <dbReference type="EMBL" id="KAH7931093.1"/>
    </source>
</evidence>
<keyword evidence="2" id="KW-1185">Reference proteome</keyword>
<gene>
    <name evidence="1" type="ORF">BV22DRAFT_1027855</name>
</gene>
<sequence length="516" mass="58485">MGVIIASVVGCDLAVLFCAGIALCFLFSSSLLQVRRRLPPGPRTGWFASFKVPSSYQWVTYAQWSKKYGDIIYVYVFGNPVMVLNSAEAADDLLEKRSKNYSSRPVRTMVVELMGWDWLFSSMPYGLRWKHHRKLFRHHFHPSLTSTYHPVVLEETYTTLRNLLRTPDDFNHHIRRTAAAIVMKISYGHDVSDQGDIYVTLADEALQGLGKAGIFGSFLVDYLPCLKHIPDWVPGAGFKRQARAWRTVTRAMIERPFQMVKDRMANGTAVPCFAQKELEKWSQTGQDSEHEDIIKNVAGISYAAGADTTVSTLLSFVLAMVIHPEIQEQAQKQIDQVVGTDRLPTFDDIKDMPFLDCIVWECLRWNPVLPMGVAHYVSEDDEYRGYHIPKGTSVLANVWAILHDESCYPDALTFNPARFSDPVANNERGINKLPYPAFGFGRRMCPGRWLAFDSIWITIASILSVYSIRKAIGEDGVEGTPEIEYTSSLLSRPKPFRCRFVPRSEKARSLIQRTVP</sequence>
<name>A0ACB8C1S5_9AGAM</name>
<reference evidence="1" key="1">
    <citation type="journal article" date="2021" name="New Phytol.">
        <title>Evolutionary innovations through gain and loss of genes in the ectomycorrhizal Boletales.</title>
        <authorList>
            <person name="Wu G."/>
            <person name="Miyauchi S."/>
            <person name="Morin E."/>
            <person name="Kuo A."/>
            <person name="Drula E."/>
            <person name="Varga T."/>
            <person name="Kohler A."/>
            <person name="Feng B."/>
            <person name="Cao Y."/>
            <person name="Lipzen A."/>
            <person name="Daum C."/>
            <person name="Hundley H."/>
            <person name="Pangilinan J."/>
            <person name="Johnson J."/>
            <person name="Barry K."/>
            <person name="LaButti K."/>
            <person name="Ng V."/>
            <person name="Ahrendt S."/>
            <person name="Min B."/>
            <person name="Choi I.G."/>
            <person name="Park H."/>
            <person name="Plett J.M."/>
            <person name="Magnuson J."/>
            <person name="Spatafora J.W."/>
            <person name="Nagy L.G."/>
            <person name="Henrissat B."/>
            <person name="Grigoriev I.V."/>
            <person name="Yang Z.L."/>
            <person name="Xu J."/>
            <person name="Martin F.M."/>
        </authorList>
    </citation>
    <scope>NUCLEOTIDE SEQUENCE</scope>
    <source>
        <strain evidence="1">KUC20120723A-06</strain>
    </source>
</reference>
<protein>
    <submittedName>
        <fullName evidence="1">Cytochrome P450</fullName>
    </submittedName>
</protein>
<accession>A0ACB8C1S5</accession>
<dbReference type="Proteomes" id="UP000790709">
    <property type="component" value="Unassembled WGS sequence"/>
</dbReference>
<proteinExistence type="predicted"/>
<comment type="caution">
    <text evidence="1">The sequence shown here is derived from an EMBL/GenBank/DDBJ whole genome shotgun (WGS) entry which is preliminary data.</text>
</comment>
<dbReference type="EMBL" id="MU266328">
    <property type="protein sequence ID" value="KAH7931093.1"/>
    <property type="molecule type" value="Genomic_DNA"/>
</dbReference>